<keyword evidence="4" id="KW-0106">Calcium</keyword>
<dbReference type="Gene3D" id="2.60.40.1180">
    <property type="entry name" value="Golgi alpha-mannosidase II"/>
    <property type="match status" value="1"/>
</dbReference>
<evidence type="ECO:0000259" key="8">
    <source>
        <dbReference type="Pfam" id="PF14508"/>
    </source>
</evidence>
<dbReference type="OrthoDB" id="1109141at2"/>
<evidence type="ECO:0000256" key="4">
    <source>
        <dbReference type="ARBA" id="ARBA00022837"/>
    </source>
</evidence>
<dbReference type="GO" id="GO:0016798">
    <property type="term" value="F:hydrolase activity, acting on glycosyl bonds"/>
    <property type="evidence" value="ECO:0007669"/>
    <property type="project" value="UniProtKB-KW"/>
</dbReference>
<evidence type="ECO:0000256" key="2">
    <source>
        <dbReference type="ARBA" id="ARBA00011245"/>
    </source>
</evidence>
<evidence type="ECO:0000256" key="1">
    <source>
        <dbReference type="ARBA" id="ARBA00001913"/>
    </source>
</evidence>
<evidence type="ECO:0000256" key="5">
    <source>
        <dbReference type="ARBA" id="ARBA00023295"/>
    </source>
</evidence>
<dbReference type="Pfam" id="PF14508">
    <property type="entry name" value="GH97_N"/>
    <property type="match status" value="1"/>
</dbReference>
<comment type="cofactor">
    <cofactor evidence="1">
        <name>Ca(2+)</name>
        <dbReference type="ChEBI" id="CHEBI:29108"/>
    </cofactor>
</comment>
<keyword evidence="3" id="KW-0378">Hydrolase</keyword>
<accession>A0A5M4AUB5</accession>
<dbReference type="AlphaFoldDB" id="A0A5M4AUB5"/>
<gene>
    <name evidence="10" type="ORF">PbJCM13498_00190</name>
</gene>
<feature type="domain" description="Glycosyl-hydrolase 97 C-terminal oligomerisation" evidence="9">
    <location>
        <begin position="567"/>
        <end position="661"/>
    </location>
</feature>
<dbReference type="Pfam" id="PF10566">
    <property type="entry name" value="Glyco_hydro_97"/>
    <property type="match status" value="1"/>
</dbReference>
<dbReference type="InterPro" id="IPR014718">
    <property type="entry name" value="GH-type_carb-bd"/>
</dbReference>
<comment type="caution">
    <text evidence="10">The sequence shown here is derived from an EMBL/GenBank/DDBJ whole genome shotgun (WGS) entry which is preliminary data.</text>
</comment>
<feature type="signal peptide" evidence="6">
    <location>
        <begin position="1"/>
        <end position="23"/>
    </location>
</feature>
<reference evidence="10 11" key="1">
    <citation type="submission" date="2019-10" db="EMBL/GenBank/DDBJ databases">
        <title>Prolixibacter strains distinguished by the presence of nitrate reductase genes were adept at nitrate-dependent anaerobic corrosion of metallic iron and carbon steel.</title>
        <authorList>
            <person name="Iino T."/>
            <person name="Shono N."/>
            <person name="Ito K."/>
            <person name="Nakamura R."/>
            <person name="Sueoka K."/>
            <person name="Harayama S."/>
            <person name="Ohkuma M."/>
        </authorList>
    </citation>
    <scope>NUCLEOTIDE SEQUENCE [LARGE SCALE GENOMIC DNA]</scope>
    <source>
        <strain evidence="10 11">JCM 13498</strain>
    </source>
</reference>
<dbReference type="Pfam" id="PF14509">
    <property type="entry name" value="GH97_C"/>
    <property type="match status" value="1"/>
</dbReference>
<dbReference type="Gene3D" id="3.20.20.70">
    <property type="entry name" value="Aldolase class I"/>
    <property type="match status" value="1"/>
</dbReference>
<dbReference type="InterPro" id="IPR019563">
    <property type="entry name" value="GH97_catalytic"/>
</dbReference>
<proteinExistence type="predicted"/>
<dbReference type="InterPro" id="IPR017853">
    <property type="entry name" value="GH"/>
</dbReference>
<evidence type="ECO:0000256" key="6">
    <source>
        <dbReference type="SAM" id="SignalP"/>
    </source>
</evidence>
<dbReference type="PANTHER" id="PTHR35803">
    <property type="entry name" value="GLUCAN 1,4-ALPHA-GLUCOSIDASE SUSB-RELATED"/>
    <property type="match status" value="1"/>
</dbReference>
<feature type="domain" description="Glycosyl-hydrolase 97 catalytic" evidence="7">
    <location>
        <begin position="317"/>
        <end position="468"/>
    </location>
</feature>
<evidence type="ECO:0000313" key="10">
    <source>
        <dbReference type="EMBL" id="GET31156.1"/>
    </source>
</evidence>
<dbReference type="InterPro" id="IPR029483">
    <property type="entry name" value="GH97_C"/>
</dbReference>
<sequence>MKKATYSLAPFLLVVLLIFNCNATTKPKVYQLESPDKQIVLHIQAGADLSWTLINAGDTVLAPSLISLQLADGTALGRNVQVRSAKRLSVNEELKAINYRKDSVTDNYNQLAITCKGDFGVIFRAYNDGVAYRFFSSKKGGIVIANEDANFNFKTDHEAWIPYVRDLREGDPFESAFEAVYDHIPLSHFRADSLAILPLLVDLGNQKKAMLMETDLEDYPGMYYKINAPTKFGVHGIFPKYPLKERVGGFNNLNFMVDQRADFIAKTTAPRQFPWRIVFLSNNDKELADNDMVQRLAAPSRIADVSWIKPGKVAWDWWNDWNISHVDFRAGINTPTYKYYIDFASDYGVEYVVLDEGWYKGHDVMTPSDKIDLKEILDYAKSKHVGIILWASWHDFDRVKEQAFAKYSAMGVKGFKVDFFDRDDQLAMHSCYALAEMAAHYKMILDYHGMKPSGLQRTWPNVLNFEGVKGMENVKWATDNVPPYDVTLPFMRMMTGPMDYTPGAMRNATKANFHPSNSMPMSQGTRVHQLAMYVVFEAPLQMMADNPTAYRKESECARFIAKTPTVFDQTKILDAKVSKYIVTTRRKGDDWYIGAMTNWDSRSLTIDLSFLPEGEYKAIIFSDGVNADRDATDYKREIKIVSNKDKIEVNLAPGGGWAARFEKL</sequence>
<evidence type="ECO:0000259" key="7">
    <source>
        <dbReference type="Pfam" id="PF10566"/>
    </source>
</evidence>
<feature type="chain" id="PRO_5024434227" evidence="6">
    <location>
        <begin position="24"/>
        <end position="664"/>
    </location>
</feature>
<comment type="subunit">
    <text evidence="2">Monomer.</text>
</comment>
<evidence type="ECO:0000259" key="9">
    <source>
        <dbReference type="Pfam" id="PF14509"/>
    </source>
</evidence>
<dbReference type="EMBL" id="BLAX01000001">
    <property type="protein sequence ID" value="GET31156.1"/>
    <property type="molecule type" value="Genomic_DNA"/>
</dbReference>
<evidence type="ECO:0000256" key="3">
    <source>
        <dbReference type="ARBA" id="ARBA00022801"/>
    </source>
</evidence>
<dbReference type="PANTHER" id="PTHR35803:SF2">
    <property type="entry name" value="RETAINING ALPHA-GALACTOSIDASE"/>
    <property type="match status" value="1"/>
</dbReference>
<evidence type="ECO:0000313" key="11">
    <source>
        <dbReference type="Proteomes" id="UP000391834"/>
    </source>
</evidence>
<organism evidence="10 11">
    <name type="scientific">Prolixibacter bellariivorans</name>
    <dbReference type="NCBI Taxonomy" id="314319"/>
    <lineage>
        <taxon>Bacteria</taxon>
        <taxon>Pseudomonadati</taxon>
        <taxon>Bacteroidota</taxon>
        <taxon>Bacteroidia</taxon>
        <taxon>Marinilabiliales</taxon>
        <taxon>Prolixibacteraceae</taxon>
        <taxon>Prolixibacter</taxon>
    </lineage>
</organism>
<dbReference type="InterPro" id="IPR013780">
    <property type="entry name" value="Glyco_hydro_b"/>
</dbReference>
<name>A0A5M4AUB5_9BACT</name>
<dbReference type="Gene3D" id="2.70.98.10">
    <property type="match status" value="1"/>
</dbReference>
<dbReference type="InterPro" id="IPR029486">
    <property type="entry name" value="GH97_N"/>
</dbReference>
<keyword evidence="6" id="KW-0732">Signal</keyword>
<dbReference type="SUPFAM" id="SSF51445">
    <property type="entry name" value="(Trans)glycosidases"/>
    <property type="match status" value="1"/>
</dbReference>
<keyword evidence="11" id="KW-1185">Reference proteome</keyword>
<keyword evidence="5" id="KW-0326">Glycosidase</keyword>
<dbReference type="InterPro" id="IPR013785">
    <property type="entry name" value="Aldolase_TIM"/>
</dbReference>
<dbReference type="RefSeq" id="WP_051569025.1">
    <property type="nucleotide sequence ID" value="NZ_BLAX01000001.1"/>
</dbReference>
<feature type="domain" description="Glycosyl-hydrolase 97 N-terminal" evidence="8">
    <location>
        <begin position="32"/>
        <end position="299"/>
    </location>
</feature>
<protein>
    <submittedName>
        <fullName evidence="10">Retaining alpha-galactosidase</fullName>
    </submittedName>
</protein>
<dbReference type="InterPro" id="IPR052720">
    <property type="entry name" value="Glycosyl_hydrolase_97"/>
</dbReference>
<dbReference type="Proteomes" id="UP000391834">
    <property type="component" value="Unassembled WGS sequence"/>
</dbReference>
<dbReference type="GO" id="GO:0030246">
    <property type="term" value="F:carbohydrate binding"/>
    <property type="evidence" value="ECO:0007669"/>
    <property type="project" value="InterPro"/>
</dbReference>